<name>A0AAU8IFJ1_9BACL</name>
<keyword evidence="1" id="KW-0175">Coiled coil</keyword>
<reference evidence="2" key="1">
    <citation type="submission" date="2024-06" db="EMBL/GenBank/DDBJ databases">
        <authorList>
            <person name="Fan A."/>
            <person name="Zhang F.Y."/>
            <person name="Zhang L."/>
        </authorList>
    </citation>
    <scope>NUCLEOTIDE SEQUENCE</scope>
    <source>
        <strain evidence="2">Y61</strain>
    </source>
</reference>
<sequence length="75" mass="8650">MQLTLVPVPYVQTKKGLTAQSKVNILKTIEHMDEEIERLKESKLALDEAKRIVLTEQLKGMKMALELTGYTLMYR</sequence>
<dbReference type="AlphaFoldDB" id="A0AAU8IFJ1"/>
<protein>
    <submittedName>
        <fullName evidence="2">Uncharacterized protein</fullName>
    </submittedName>
</protein>
<proteinExistence type="predicted"/>
<evidence type="ECO:0000313" key="2">
    <source>
        <dbReference type="EMBL" id="XCJ16997.1"/>
    </source>
</evidence>
<dbReference type="RefSeq" id="WP_129929457.1">
    <property type="nucleotide sequence ID" value="NZ_CP159510.1"/>
</dbReference>
<accession>A0AAU8IFJ1</accession>
<gene>
    <name evidence="2" type="ORF">ABNN70_00080</name>
</gene>
<evidence type="ECO:0000256" key="1">
    <source>
        <dbReference type="SAM" id="Coils"/>
    </source>
</evidence>
<dbReference type="EMBL" id="CP159510">
    <property type="protein sequence ID" value="XCJ16997.1"/>
    <property type="molecule type" value="Genomic_DNA"/>
</dbReference>
<organism evidence="2">
    <name type="scientific">Sporolactobacillus sp. Y61</name>
    <dbReference type="NCBI Taxonomy" id="3160863"/>
    <lineage>
        <taxon>Bacteria</taxon>
        <taxon>Bacillati</taxon>
        <taxon>Bacillota</taxon>
        <taxon>Bacilli</taxon>
        <taxon>Bacillales</taxon>
        <taxon>Sporolactobacillaceae</taxon>
        <taxon>Sporolactobacillus</taxon>
    </lineage>
</organism>
<feature type="coiled-coil region" evidence="1">
    <location>
        <begin position="22"/>
        <end position="52"/>
    </location>
</feature>